<protein>
    <submittedName>
        <fullName evidence="11">Amino acid ABC transporter permease</fullName>
    </submittedName>
</protein>
<accession>A0A2U1TB33</accession>
<dbReference type="FunFam" id="1.10.3720.10:FF:000009">
    <property type="entry name" value="Amino acid ABC transporter permease"/>
    <property type="match status" value="1"/>
</dbReference>
<dbReference type="InterPro" id="IPR043429">
    <property type="entry name" value="ArtM/GltK/GlnP/TcyL/YhdX-like"/>
</dbReference>
<evidence type="ECO:0000256" key="2">
    <source>
        <dbReference type="ARBA" id="ARBA00009306"/>
    </source>
</evidence>
<feature type="domain" description="ABC transmembrane type-1" evidence="10">
    <location>
        <begin position="43"/>
        <end position="231"/>
    </location>
</feature>
<dbReference type="NCBIfam" id="TIGR01726">
    <property type="entry name" value="HEQRo_perm_3TM"/>
    <property type="match status" value="1"/>
</dbReference>
<dbReference type="RefSeq" id="WP_108963538.1">
    <property type="nucleotide sequence ID" value="NZ_QEFB01000016.1"/>
</dbReference>
<feature type="transmembrane region" description="Helical" evidence="9">
    <location>
        <begin position="47"/>
        <end position="69"/>
    </location>
</feature>
<dbReference type="PROSITE" id="PS50928">
    <property type="entry name" value="ABC_TM1"/>
    <property type="match status" value="1"/>
</dbReference>
<evidence type="ECO:0000256" key="4">
    <source>
        <dbReference type="ARBA" id="ARBA00022475"/>
    </source>
</evidence>
<evidence type="ECO:0000313" key="12">
    <source>
        <dbReference type="Proteomes" id="UP000244962"/>
    </source>
</evidence>
<keyword evidence="5 9" id="KW-0812">Transmembrane</keyword>
<dbReference type="GO" id="GO:0043190">
    <property type="term" value="C:ATP-binding cassette (ABC) transporter complex"/>
    <property type="evidence" value="ECO:0007669"/>
    <property type="project" value="InterPro"/>
</dbReference>
<evidence type="ECO:0000259" key="10">
    <source>
        <dbReference type="PROSITE" id="PS50928"/>
    </source>
</evidence>
<keyword evidence="6" id="KW-0029">Amino-acid transport</keyword>
<evidence type="ECO:0000256" key="7">
    <source>
        <dbReference type="ARBA" id="ARBA00022989"/>
    </source>
</evidence>
<dbReference type="PANTHER" id="PTHR30614:SF0">
    <property type="entry name" value="L-CYSTINE TRANSPORT SYSTEM PERMEASE PROTEIN TCYL"/>
    <property type="match status" value="1"/>
</dbReference>
<gene>
    <name evidence="11" type="ORF">DF223_13160</name>
</gene>
<dbReference type="SUPFAM" id="SSF161098">
    <property type="entry name" value="MetI-like"/>
    <property type="match status" value="1"/>
</dbReference>
<keyword evidence="8 9" id="KW-0472">Membrane</keyword>
<keyword evidence="4" id="KW-1003">Cell membrane</keyword>
<keyword evidence="7 9" id="KW-1133">Transmembrane helix</keyword>
<dbReference type="GO" id="GO:0015184">
    <property type="term" value="F:L-cystine transmembrane transporter activity"/>
    <property type="evidence" value="ECO:0007669"/>
    <property type="project" value="TreeGrafter"/>
</dbReference>
<dbReference type="InterPro" id="IPR035906">
    <property type="entry name" value="MetI-like_sf"/>
</dbReference>
<evidence type="ECO:0000256" key="3">
    <source>
        <dbReference type="ARBA" id="ARBA00022448"/>
    </source>
</evidence>
<dbReference type="CDD" id="cd06261">
    <property type="entry name" value="TM_PBP2"/>
    <property type="match status" value="1"/>
</dbReference>
<dbReference type="InterPro" id="IPR000515">
    <property type="entry name" value="MetI-like"/>
</dbReference>
<evidence type="ECO:0000256" key="9">
    <source>
        <dbReference type="RuleBase" id="RU363032"/>
    </source>
</evidence>
<comment type="similarity">
    <text evidence="2 9">Belongs to the binding-protein-dependent transport system permease family.</text>
</comment>
<evidence type="ECO:0000256" key="6">
    <source>
        <dbReference type="ARBA" id="ARBA00022970"/>
    </source>
</evidence>
<keyword evidence="12" id="KW-1185">Reference proteome</keyword>
<dbReference type="AlphaFoldDB" id="A0A2U1TB33"/>
<comment type="caution">
    <text evidence="11">The sequence shown here is derived from an EMBL/GenBank/DDBJ whole genome shotgun (WGS) entry which is preliminary data.</text>
</comment>
<organism evidence="11 12">
    <name type="scientific">Mycetocola zhujimingii</name>
    <dbReference type="NCBI Taxonomy" id="2079792"/>
    <lineage>
        <taxon>Bacteria</taxon>
        <taxon>Bacillati</taxon>
        <taxon>Actinomycetota</taxon>
        <taxon>Actinomycetes</taxon>
        <taxon>Micrococcales</taxon>
        <taxon>Microbacteriaceae</taxon>
        <taxon>Mycetocola</taxon>
    </lineage>
</organism>
<evidence type="ECO:0000256" key="8">
    <source>
        <dbReference type="ARBA" id="ARBA00023136"/>
    </source>
</evidence>
<dbReference type="Gene3D" id="1.10.3720.10">
    <property type="entry name" value="MetI-like"/>
    <property type="match status" value="1"/>
</dbReference>
<dbReference type="Proteomes" id="UP000244962">
    <property type="component" value="Unassembled WGS sequence"/>
</dbReference>
<dbReference type="PANTHER" id="PTHR30614">
    <property type="entry name" value="MEMBRANE COMPONENT OF AMINO ACID ABC TRANSPORTER"/>
    <property type="match status" value="1"/>
</dbReference>
<dbReference type="EMBL" id="QEFB01000016">
    <property type="protein sequence ID" value="PWC06099.1"/>
    <property type="molecule type" value="Genomic_DNA"/>
</dbReference>
<sequence>MTEWQFLNVALSASAPTAATGGATESGWPLFLSSFWPLLSGAITGTIPLALISFAVGLALALLVAIMRLSRNRLVSSIARVYISIIRGTPLLVQLFVIFYGLPSIGVTIDPWPSAIIAFSLNVGGYAAEVIRAAILSVHQGQWEAAYTIGMSRARALRRVILPQAARVSVPPLSNTFISLVKDTSLASLILVTEMFRQAQKIASFTSEFMLLYLEAALIYWLICLVLSSGQSLLEKRLDRYVAH</sequence>
<feature type="transmembrane region" description="Helical" evidence="9">
    <location>
        <begin position="81"/>
        <end position="102"/>
    </location>
</feature>
<evidence type="ECO:0000256" key="1">
    <source>
        <dbReference type="ARBA" id="ARBA00004651"/>
    </source>
</evidence>
<dbReference type="InterPro" id="IPR010065">
    <property type="entry name" value="AA_ABC_transptr_permease_3TM"/>
</dbReference>
<reference evidence="12" key="1">
    <citation type="submission" date="2018-04" db="EMBL/GenBank/DDBJ databases">
        <authorList>
            <person name="Liu S."/>
            <person name="Wang Z."/>
            <person name="Li J."/>
        </authorList>
    </citation>
    <scope>NUCLEOTIDE SEQUENCE [LARGE SCALE GENOMIC DNA]</scope>
    <source>
        <strain evidence="12">622</strain>
    </source>
</reference>
<proteinExistence type="inferred from homology"/>
<evidence type="ECO:0000313" key="11">
    <source>
        <dbReference type="EMBL" id="PWC06099.1"/>
    </source>
</evidence>
<feature type="transmembrane region" description="Helical" evidence="9">
    <location>
        <begin position="210"/>
        <end position="230"/>
    </location>
</feature>
<dbReference type="Pfam" id="PF00528">
    <property type="entry name" value="BPD_transp_1"/>
    <property type="match status" value="1"/>
</dbReference>
<comment type="subcellular location">
    <subcellularLocation>
        <location evidence="1 9">Cell membrane</location>
        <topology evidence="1 9">Multi-pass membrane protein</topology>
    </subcellularLocation>
</comment>
<keyword evidence="3 9" id="KW-0813">Transport</keyword>
<evidence type="ECO:0000256" key="5">
    <source>
        <dbReference type="ARBA" id="ARBA00022692"/>
    </source>
</evidence>
<name>A0A2U1TB33_9MICO</name>